<dbReference type="PROSITE" id="PS51918">
    <property type="entry name" value="RADICAL_SAM"/>
    <property type="match status" value="1"/>
</dbReference>
<keyword evidence="2" id="KW-0408">Iron</keyword>
<accession>A0ABY4I2S1</accession>
<dbReference type="NCBIfam" id="TIGR00539">
    <property type="entry name" value="hemN_rel"/>
    <property type="match status" value="1"/>
</dbReference>
<reference evidence="4 5" key="1">
    <citation type="submission" date="2022-04" db="EMBL/GenBank/DDBJ databases">
        <title>The arsenic-methylating capacity of Chitinophaga filiformis YT5 during chitin decomposition.</title>
        <authorList>
            <person name="Chen G."/>
            <person name="Liang Y."/>
        </authorList>
    </citation>
    <scope>NUCLEOTIDE SEQUENCE [LARGE SCALE GENOMIC DNA]</scope>
    <source>
        <strain evidence="4 5">YT5</strain>
    </source>
</reference>
<dbReference type="InterPro" id="IPR034505">
    <property type="entry name" value="Coproporphyrinogen-III_oxidase"/>
</dbReference>
<evidence type="ECO:0000313" key="4">
    <source>
        <dbReference type="EMBL" id="UPK70165.1"/>
    </source>
</evidence>
<keyword evidence="2" id="KW-0004">4Fe-4S</keyword>
<keyword evidence="2" id="KW-0411">Iron-sulfur</keyword>
<organism evidence="4 5">
    <name type="scientific">Chitinophaga filiformis</name>
    <name type="common">Myxococcus filiformis</name>
    <name type="synonym">Flexibacter filiformis</name>
    <dbReference type="NCBI Taxonomy" id="104663"/>
    <lineage>
        <taxon>Bacteria</taxon>
        <taxon>Pseudomonadati</taxon>
        <taxon>Bacteroidota</taxon>
        <taxon>Chitinophagia</taxon>
        <taxon>Chitinophagales</taxon>
        <taxon>Chitinophagaceae</taxon>
        <taxon>Chitinophaga</taxon>
    </lineage>
</organism>
<keyword evidence="2" id="KW-0349">Heme</keyword>
<dbReference type="InterPro" id="IPR004559">
    <property type="entry name" value="HemW-like"/>
</dbReference>
<dbReference type="Pfam" id="PF06969">
    <property type="entry name" value="HemN_C"/>
    <property type="match status" value="1"/>
</dbReference>
<keyword evidence="2" id="KW-0143">Chaperone</keyword>
<protein>
    <recommendedName>
        <fullName evidence="2">Heme chaperone HemW</fullName>
    </recommendedName>
</protein>
<comment type="subcellular location">
    <subcellularLocation>
        <location evidence="2">Cytoplasm</location>
    </subcellularLocation>
</comment>
<dbReference type="EMBL" id="CP095855">
    <property type="protein sequence ID" value="UPK70165.1"/>
    <property type="molecule type" value="Genomic_DNA"/>
</dbReference>
<gene>
    <name evidence="4" type="primary">hemW</name>
    <name evidence="4" type="ORF">MYF79_02510</name>
</gene>
<comment type="similarity">
    <text evidence="1">Belongs to the anaerobic coproporphyrinogen-III oxidase family. HemW subfamily.</text>
</comment>
<dbReference type="InterPro" id="IPR007197">
    <property type="entry name" value="rSAM"/>
</dbReference>
<dbReference type="SFLD" id="SFLDG01065">
    <property type="entry name" value="anaerobic_coproporphyrinogen-I"/>
    <property type="match status" value="2"/>
</dbReference>
<dbReference type="SUPFAM" id="SSF102114">
    <property type="entry name" value="Radical SAM enzymes"/>
    <property type="match status" value="1"/>
</dbReference>
<dbReference type="Gene3D" id="3.80.30.20">
    <property type="entry name" value="tm_1862 like domain"/>
    <property type="match status" value="1"/>
</dbReference>
<dbReference type="Pfam" id="PF04055">
    <property type="entry name" value="Radical_SAM"/>
    <property type="match status" value="1"/>
</dbReference>
<sequence>MPQTPGRIYLTISVPLPLLSWESWLPGNNSNSSNNKDMAGIYLHIPFCKQACYYCNFHFSTSLAQQPALIKQMLREAALQKDYLAGQTVTSIYFGGGTPSLLKKEDLQQLLDTLYNTFEISPEAEITLEANPDDLTPPKLGELRSTGINRLSIGVQSFHEEDLRWMNRAHDSQQALQCIRDAQTAGFNNLTIDLIYGGPTLTDEGWATNVQQAIDLGVQHLSCYALTVEPGTALDQFIRKKKVAAVDTDKAARHFELLMQWMAKAGYEHYEISNFALPGWHSRHNSSYWQSQPYLGLGPSAHSFNGHSRQWNIANNALYIKSMEQDIIPFEIEELTPSMMLNEYIMTTLRTSQGCLLPVVAERFGVEKRDTLLNMARPFIDKGWMIFREEALVLTPEGRLFADGIASDLFF</sequence>
<proteinExistence type="inferred from homology"/>
<dbReference type="SFLD" id="SFLDS00029">
    <property type="entry name" value="Radical_SAM"/>
    <property type="match status" value="2"/>
</dbReference>
<evidence type="ECO:0000256" key="2">
    <source>
        <dbReference type="RuleBase" id="RU364116"/>
    </source>
</evidence>
<name>A0ABY4I2S1_CHIFI</name>
<comment type="function">
    <text evidence="2">Probably acts as a heme chaperone, transferring heme to an unknown acceptor. Binds one molecule of heme per monomer, possibly covalently. Binds 1 [4Fe-4S] cluster. The cluster is coordinated with 3 cysteines and an exchangeable S-adenosyl-L-methionine.</text>
</comment>
<keyword evidence="2" id="KW-0479">Metal-binding</keyword>
<dbReference type="InterPro" id="IPR010723">
    <property type="entry name" value="HemN_C"/>
</dbReference>
<keyword evidence="2" id="KW-0963">Cytoplasm</keyword>
<dbReference type="InterPro" id="IPR006638">
    <property type="entry name" value="Elp3/MiaA/NifB-like_rSAM"/>
</dbReference>
<feature type="domain" description="Radical SAM core" evidence="3">
    <location>
        <begin position="33"/>
        <end position="268"/>
    </location>
</feature>
<dbReference type="SFLD" id="SFLDG01082">
    <property type="entry name" value="B12-binding_domain_containing"/>
    <property type="match status" value="1"/>
</dbReference>
<dbReference type="PANTHER" id="PTHR13932">
    <property type="entry name" value="COPROPORPHYRINIGEN III OXIDASE"/>
    <property type="match status" value="1"/>
</dbReference>
<evidence type="ECO:0000313" key="5">
    <source>
        <dbReference type="Proteomes" id="UP000830198"/>
    </source>
</evidence>
<dbReference type="RefSeq" id="WP_247812409.1">
    <property type="nucleotide sequence ID" value="NZ_CP095855.1"/>
</dbReference>
<dbReference type="SFLD" id="SFLDF00288">
    <property type="entry name" value="HemN-like__clustered_with_nucl"/>
    <property type="match status" value="1"/>
</dbReference>
<evidence type="ECO:0000256" key="1">
    <source>
        <dbReference type="ARBA" id="ARBA00006100"/>
    </source>
</evidence>
<evidence type="ECO:0000259" key="3">
    <source>
        <dbReference type="PROSITE" id="PS51918"/>
    </source>
</evidence>
<keyword evidence="5" id="KW-1185">Reference proteome</keyword>
<dbReference type="InterPro" id="IPR023404">
    <property type="entry name" value="rSAM_horseshoe"/>
</dbReference>
<dbReference type="Proteomes" id="UP000830198">
    <property type="component" value="Chromosome"/>
</dbReference>
<dbReference type="SMART" id="SM00729">
    <property type="entry name" value="Elp3"/>
    <property type="match status" value="1"/>
</dbReference>
<dbReference type="SFLD" id="SFLDF00562">
    <property type="entry name" value="HemN-like__clustered_with_heat"/>
    <property type="match status" value="1"/>
</dbReference>
<keyword evidence="2" id="KW-0949">S-adenosyl-L-methionine</keyword>
<dbReference type="PANTHER" id="PTHR13932:SF5">
    <property type="entry name" value="RADICAL S-ADENOSYL METHIONINE DOMAIN-CONTAINING PROTEIN 1, MITOCHONDRIAL"/>
    <property type="match status" value="1"/>
</dbReference>
<dbReference type="InterPro" id="IPR058240">
    <property type="entry name" value="rSAM_sf"/>
</dbReference>